<accession>A0ACC2UZD7</accession>
<dbReference type="Proteomes" id="UP001241377">
    <property type="component" value="Unassembled WGS sequence"/>
</dbReference>
<keyword evidence="2" id="KW-1185">Reference proteome</keyword>
<organism evidence="1 2">
    <name type="scientific">Naganishia cerealis</name>
    <dbReference type="NCBI Taxonomy" id="610337"/>
    <lineage>
        <taxon>Eukaryota</taxon>
        <taxon>Fungi</taxon>
        <taxon>Dikarya</taxon>
        <taxon>Basidiomycota</taxon>
        <taxon>Agaricomycotina</taxon>
        <taxon>Tremellomycetes</taxon>
        <taxon>Filobasidiales</taxon>
        <taxon>Filobasidiaceae</taxon>
        <taxon>Naganishia</taxon>
    </lineage>
</organism>
<evidence type="ECO:0000313" key="1">
    <source>
        <dbReference type="EMBL" id="KAJ9092225.1"/>
    </source>
</evidence>
<reference evidence="1" key="1">
    <citation type="submission" date="2023-04" db="EMBL/GenBank/DDBJ databases">
        <title>Draft Genome sequencing of Naganishia species isolated from polar environments using Oxford Nanopore Technology.</title>
        <authorList>
            <person name="Leo P."/>
            <person name="Venkateswaran K."/>
        </authorList>
    </citation>
    <scope>NUCLEOTIDE SEQUENCE</scope>
    <source>
        <strain evidence="1">MNA-CCFEE 5261</strain>
    </source>
</reference>
<comment type="caution">
    <text evidence="1">The sequence shown here is derived from an EMBL/GenBank/DDBJ whole genome shotgun (WGS) entry which is preliminary data.</text>
</comment>
<proteinExistence type="predicted"/>
<gene>
    <name evidence="1" type="ORF">QFC19_008762</name>
</gene>
<dbReference type="EMBL" id="JASBWR010000137">
    <property type="protein sequence ID" value="KAJ9092225.1"/>
    <property type="molecule type" value="Genomic_DNA"/>
</dbReference>
<sequence length="77" mass="8102">MRLPLLGLVLSGLLAGTSLAVPTARNNGHHNKGDKMTTYSACQMPKPQGQQLSECPDGTLYVSQTDPQAEYGTASLA</sequence>
<name>A0ACC2UZD7_9TREE</name>
<evidence type="ECO:0000313" key="2">
    <source>
        <dbReference type="Proteomes" id="UP001241377"/>
    </source>
</evidence>
<protein>
    <submittedName>
        <fullName evidence="1">Uncharacterized protein</fullName>
    </submittedName>
</protein>